<keyword evidence="4" id="KW-0472">Membrane</keyword>
<dbReference type="SUPFAM" id="SSF53901">
    <property type="entry name" value="Thiolase-like"/>
    <property type="match status" value="1"/>
</dbReference>
<accession>A0AAD3XW07</accession>
<evidence type="ECO:0000313" key="6">
    <source>
        <dbReference type="EMBL" id="GMH18420.1"/>
    </source>
</evidence>
<keyword evidence="4" id="KW-0812">Transmembrane</keyword>
<dbReference type="AlphaFoldDB" id="A0AAD3XW07"/>
<organism evidence="6 7">
    <name type="scientific">Nepenthes gracilis</name>
    <name type="common">Slender pitcher plant</name>
    <dbReference type="NCBI Taxonomy" id="150966"/>
    <lineage>
        <taxon>Eukaryota</taxon>
        <taxon>Viridiplantae</taxon>
        <taxon>Streptophyta</taxon>
        <taxon>Embryophyta</taxon>
        <taxon>Tracheophyta</taxon>
        <taxon>Spermatophyta</taxon>
        <taxon>Magnoliopsida</taxon>
        <taxon>eudicotyledons</taxon>
        <taxon>Gunneridae</taxon>
        <taxon>Pentapetalae</taxon>
        <taxon>Caryophyllales</taxon>
        <taxon>Nepenthaceae</taxon>
        <taxon>Nepenthes</taxon>
    </lineage>
</organism>
<keyword evidence="1" id="KW-0012">Acyltransferase</keyword>
<feature type="domain" description="FAE" evidence="5">
    <location>
        <begin position="84"/>
        <end position="206"/>
    </location>
</feature>
<evidence type="ECO:0000259" key="5">
    <source>
        <dbReference type="Pfam" id="PF08392"/>
    </source>
</evidence>
<evidence type="ECO:0000256" key="3">
    <source>
        <dbReference type="SAM" id="MobiDB-lite"/>
    </source>
</evidence>
<feature type="transmembrane region" description="Helical" evidence="4">
    <location>
        <begin position="61"/>
        <end position="81"/>
    </location>
</feature>
<keyword evidence="4" id="KW-1133">Transmembrane helix</keyword>
<dbReference type="Gene3D" id="3.40.47.10">
    <property type="match status" value="1"/>
</dbReference>
<dbReference type="PANTHER" id="PTHR31561">
    <property type="entry name" value="3-KETOACYL-COA SYNTHASE"/>
    <property type="match status" value="1"/>
</dbReference>
<feature type="region of interest" description="Disordered" evidence="3">
    <location>
        <begin position="1"/>
        <end position="22"/>
    </location>
</feature>
<keyword evidence="1" id="KW-0808">Transferase</keyword>
<dbReference type="InterPro" id="IPR016039">
    <property type="entry name" value="Thiolase-like"/>
</dbReference>
<sequence>MAAASKRSNDPPKRPSQKSTMKSSYYLDQFQKLGYPKMVGLLLVSSILEAYLILHKKYHNPIFHIVIVSFVLVYFLKPYLFSGSSEVYLRDFSCYRPPSFCRVPFSSFLEHLAMLETFDRESVDFMAKVLKSSGQGQQTYLPPSLYFIPPRPYHEESIEEVQMVLFPVMEELLRKTDLSAQDVDILIVNCSGLCPSPSLASIIVHRQEKSYLQALFHVLKYISMIAK</sequence>
<comment type="caution">
    <text evidence="6">The sequence shown here is derived from an EMBL/GenBank/DDBJ whole genome shotgun (WGS) entry which is preliminary data.</text>
</comment>
<evidence type="ECO:0000256" key="4">
    <source>
        <dbReference type="SAM" id="Phobius"/>
    </source>
</evidence>
<evidence type="ECO:0000256" key="2">
    <source>
        <dbReference type="ARBA" id="ARBA00047375"/>
    </source>
</evidence>
<evidence type="ECO:0000256" key="1">
    <source>
        <dbReference type="ARBA" id="ARBA00023315"/>
    </source>
</evidence>
<dbReference type="GO" id="GO:0006633">
    <property type="term" value="P:fatty acid biosynthetic process"/>
    <property type="evidence" value="ECO:0007669"/>
    <property type="project" value="InterPro"/>
</dbReference>
<feature type="transmembrane region" description="Helical" evidence="4">
    <location>
        <begin position="35"/>
        <end position="54"/>
    </location>
</feature>
<evidence type="ECO:0000313" key="7">
    <source>
        <dbReference type="Proteomes" id="UP001279734"/>
    </source>
</evidence>
<comment type="catalytic activity">
    <reaction evidence="2">
        <text>a very-long-chain acyl-CoA + malonyl-CoA + H(+) = a very-long-chain 3-oxoacyl-CoA + CO2 + CoA</text>
        <dbReference type="Rhea" id="RHEA:32727"/>
        <dbReference type="ChEBI" id="CHEBI:15378"/>
        <dbReference type="ChEBI" id="CHEBI:16526"/>
        <dbReference type="ChEBI" id="CHEBI:57287"/>
        <dbReference type="ChEBI" id="CHEBI:57384"/>
        <dbReference type="ChEBI" id="CHEBI:90725"/>
        <dbReference type="ChEBI" id="CHEBI:90736"/>
        <dbReference type="EC" id="2.3.1.199"/>
    </reaction>
</comment>
<reference evidence="6" key="1">
    <citation type="submission" date="2023-05" db="EMBL/GenBank/DDBJ databases">
        <title>Nepenthes gracilis genome sequencing.</title>
        <authorList>
            <person name="Fukushima K."/>
        </authorList>
    </citation>
    <scope>NUCLEOTIDE SEQUENCE</scope>
    <source>
        <strain evidence="6">SING2019-196</strain>
    </source>
</reference>
<proteinExistence type="predicted"/>
<dbReference type="EMBL" id="BSYO01000019">
    <property type="protein sequence ID" value="GMH18420.1"/>
    <property type="molecule type" value="Genomic_DNA"/>
</dbReference>
<keyword evidence="7" id="KW-1185">Reference proteome</keyword>
<dbReference type="InterPro" id="IPR012392">
    <property type="entry name" value="3-ktacl-CoA_syn"/>
</dbReference>
<dbReference type="GO" id="GO:0009922">
    <property type="term" value="F:fatty acid elongase activity"/>
    <property type="evidence" value="ECO:0007669"/>
    <property type="project" value="UniProtKB-EC"/>
</dbReference>
<dbReference type="GO" id="GO:0016020">
    <property type="term" value="C:membrane"/>
    <property type="evidence" value="ECO:0007669"/>
    <property type="project" value="InterPro"/>
</dbReference>
<dbReference type="InterPro" id="IPR013601">
    <property type="entry name" value="FAE1_typ3_polyketide_synth"/>
</dbReference>
<dbReference type="Proteomes" id="UP001279734">
    <property type="component" value="Unassembled WGS sequence"/>
</dbReference>
<protein>
    <recommendedName>
        <fullName evidence="5">FAE domain-containing protein</fullName>
    </recommendedName>
</protein>
<gene>
    <name evidence="6" type="ORF">Nepgr_020261</name>
</gene>
<name>A0AAD3XW07_NEPGR</name>
<dbReference type="Pfam" id="PF08392">
    <property type="entry name" value="FAE1_CUT1_RppA"/>
    <property type="match status" value="1"/>
</dbReference>